<evidence type="ECO:0000256" key="1">
    <source>
        <dbReference type="ARBA" id="ARBA00022679"/>
    </source>
</evidence>
<keyword evidence="1 4" id="KW-0808">Transferase</keyword>
<evidence type="ECO:0000259" key="3">
    <source>
        <dbReference type="PROSITE" id="PS51186"/>
    </source>
</evidence>
<keyword evidence="2 4" id="KW-0012">Acyltransferase</keyword>
<dbReference type="STRING" id="1166337.SAMN05192580_2309"/>
<reference evidence="4 5" key="1">
    <citation type="submission" date="2016-10" db="EMBL/GenBank/DDBJ databases">
        <authorList>
            <person name="de Groot N.N."/>
        </authorList>
    </citation>
    <scope>NUCLEOTIDE SEQUENCE [LARGE SCALE GENOMIC DNA]</scope>
    <source>
        <strain evidence="4 5">S5-249</strain>
    </source>
</reference>
<dbReference type="Gene3D" id="3.40.630.30">
    <property type="match status" value="1"/>
</dbReference>
<name>A0A1I6L590_9SPHN</name>
<dbReference type="AlphaFoldDB" id="A0A1I6L590"/>
<dbReference type="InterPro" id="IPR016181">
    <property type="entry name" value="Acyl_CoA_acyltransferase"/>
</dbReference>
<dbReference type="InterPro" id="IPR050832">
    <property type="entry name" value="Bact_Acetyltransf"/>
</dbReference>
<evidence type="ECO:0000256" key="2">
    <source>
        <dbReference type="ARBA" id="ARBA00023315"/>
    </source>
</evidence>
<dbReference type="PROSITE" id="PS51186">
    <property type="entry name" value="GNAT"/>
    <property type="match status" value="1"/>
</dbReference>
<evidence type="ECO:0000313" key="5">
    <source>
        <dbReference type="Proteomes" id="UP000198824"/>
    </source>
</evidence>
<dbReference type="InterPro" id="IPR000182">
    <property type="entry name" value="GNAT_dom"/>
</dbReference>
<dbReference type="EMBL" id="FOZG01000002">
    <property type="protein sequence ID" value="SFR98606.1"/>
    <property type="molecule type" value="Genomic_DNA"/>
</dbReference>
<sequence length="172" mass="18641">MSADPVIRRAGVEDAPALALVGAATFLEGFATLIPGADIVAHTARNHSADAYRAYLAQPVGRAWLAETETGAPVGYALMCEPELPQAEPGDIEMKRFYLFSRWHGSGAARSMSNAMLAEARALGRRRLLIGTHHDNMRAIGFYRKIGAERIGGRRFEVGGSVFDDHVYAITL</sequence>
<dbReference type="GO" id="GO:0016747">
    <property type="term" value="F:acyltransferase activity, transferring groups other than amino-acyl groups"/>
    <property type="evidence" value="ECO:0007669"/>
    <property type="project" value="InterPro"/>
</dbReference>
<evidence type="ECO:0000313" key="4">
    <source>
        <dbReference type="EMBL" id="SFR98606.1"/>
    </source>
</evidence>
<organism evidence="4 5">
    <name type="scientific">Sphingomonas jatrophae</name>
    <dbReference type="NCBI Taxonomy" id="1166337"/>
    <lineage>
        <taxon>Bacteria</taxon>
        <taxon>Pseudomonadati</taxon>
        <taxon>Pseudomonadota</taxon>
        <taxon>Alphaproteobacteria</taxon>
        <taxon>Sphingomonadales</taxon>
        <taxon>Sphingomonadaceae</taxon>
        <taxon>Sphingomonas</taxon>
    </lineage>
</organism>
<accession>A0A1I6L590</accession>
<dbReference type="Proteomes" id="UP000198824">
    <property type="component" value="Unassembled WGS sequence"/>
</dbReference>
<dbReference type="Pfam" id="PF00583">
    <property type="entry name" value="Acetyltransf_1"/>
    <property type="match status" value="1"/>
</dbReference>
<keyword evidence="5" id="KW-1185">Reference proteome</keyword>
<dbReference type="SUPFAM" id="SSF55729">
    <property type="entry name" value="Acyl-CoA N-acyltransferases (Nat)"/>
    <property type="match status" value="1"/>
</dbReference>
<dbReference type="OrthoDB" id="7205533at2"/>
<dbReference type="PANTHER" id="PTHR43877">
    <property type="entry name" value="AMINOALKYLPHOSPHONATE N-ACETYLTRANSFERASE-RELATED-RELATED"/>
    <property type="match status" value="1"/>
</dbReference>
<protein>
    <submittedName>
        <fullName evidence="4">L-amino acid N-acyltransferase YncA</fullName>
    </submittedName>
</protein>
<gene>
    <name evidence="4" type="ORF">SAMN05192580_2309</name>
</gene>
<proteinExistence type="predicted"/>
<feature type="domain" description="N-acetyltransferase" evidence="3">
    <location>
        <begin position="5"/>
        <end position="172"/>
    </location>
</feature>